<proteinExistence type="predicted"/>
<dbReference type="Proteomes" id="UP000467840">
    <property type="component" value="Chromosome 1"/>
</dbReference>
<evidence type="ECO:0000313" key="2">
    <source>
        <dbReference type="EMBL" id="KAF2299533.1"/>
    </source>
</evidence>
<dbReference type="GO" id="GO:0055088">
    <property type="term" value="P:lipid homeostasis"/>
    <property type="evidence" value="ECO:0007669"/>
    <property type="project" value="TreeGrafter"/>
</dbReference>
<dbReference type="SUPFAM" id="SSF53474">
    <property type="entry name" value="alpha/beta-Hydrolases"/>
    <property type="match status" value="1"/>
</dbReference>
<dbReference type="GO" id="GO:0006654">
    <property type="term" value="P:phosphatidic acid biosynthetic process"/>
    <property type="evidence" value="ECO:0007669"/>
    <property type="project" value="TreeGrafter"/>
</dbReference>
<keyword evidence="3" id="KW-1185">Reference proteome</keyword>
<dbReference type="InterPro" id="IPR000073">
    <property type="entry name" value="AB_hydrolase_1"/>
</dbReference>
<dbReference type="AlphaFoldDB" id="A0A6A6LHG4"/>
<dbReference type="PANTHER" id="PTHR42886:SF42">
    <property type="entry name" value="ALPHA_BETA-HYDROLASES SUPERFAMILY PROTEIN"/>
    <property type="match status" value="1"/>
</dbReference>
<gene>
    <name evidence="2" type="ORF">GH714_032391</name>
</gene>
<evidence type="ECO:0000313" key="3">
    <source>
        <dbReference type="Proteomes" id="UP000467840"/>
    </source>
</evidence>
<name>A0A6A6LHG4_HEVBR</name>
<dbReference type="Pfam" id="PF12697">
    <property type="entry name" value="Abhydrolase_6"/>
    <property type="match status" value="1"/>
</dbReference>
<comment type="caution">
    <text evidence="2">The sequence shown here is derived from an EMBL/GenBank/DDBJ whole genome shotgun (WGS) entry which is preliminary data.</text>
</comment>
<dbReference type="EMBL" id="JAAGAX010000011">
    <property type="protein sequence ID" value="KAF2299533.1"/>
    <property type="molecule type" value="Genomic_DNA"/>
</dbReference>
<dbReference type="InterPro" id="IPR029058">
    <property type="entry name" value="AB_hydrolase_fold"/>
</dbReference>
<accession>A0A6A6LHG4</accession>
<dbReference type="PANTHER" id="PTHR42886">
    <property type="entry name" value="RE40534P-RELATED"/>
    <property type="match status" value="1"/>
</dbReference>
<organism evidence="2 3">
    <name type="scientific">Hevea brasiliensis</name>
    <name type="common">Para rubber tree</name>
    <name type="synonym">Siphonia brasiliensis</name>
    <dbReference type="NCBI Taxonomy" id="3981"/>
    <lineage>
        <taxon>Eukaryota</taxon>
        <taxon>Viridiplantae</taxon>
        <taxon>Streptophyta</taxon>
        <taxon>Embryophyta</taxon>
        <taxon>Tracheophyta</taxon>
        <taxon>Spermatophyta</taxon>
        <taxon>Magnoliopsida</taxon>
        <taxon>eudicotyledons</taxon>
        <taxon>Gunneridae</taxon>
        <taxon>Pentapetalae</taxon>
        <taxon>rosids</taxon>
        <taxon>fabids</taxon>
        <taxon>Malpighiales</taxon>
        <taxon>Euphorbiaceae</taxon>
        <taxon>Crotonoideae</taxon>
        <taxon>Micrandreae</taxon>
        <taxon>Hevea</taxon>
    </lineage>
</organism>
<dbReference type="Gene3D" id="3.40.50.1820">
    <property type="entry name" value="alpha/beta hydrolase"/>
    <property type="match status" value="1"/>
</dbReference>
<feature type="domain" description="AB hydrolase-1" evidence="1">
    <location>
        <begin position="67"/>
        <end position="257"/>
    </location>
</feature>
<reference evidence="2 3" key="1">
    <citation type="journal article" date="2020" name="Mol. Plant">
        <title>The Chromosome-Based Rubber Tree Genome Provides New Insights into Spurge Genome Evolution and Rubber Biosynthesis.</title>
        <authorList>
            <person name="Liu J."/>
            <person name="Shi C."/>
            <person name="Shi C.C."/>
            <person name="Li W."/>
            <person name="Zhang Q.J."/>
            <person name="Zhang Y."/>
            <person name="Li K."/>
            <person name="Lu H.F."/>
            <person name="Shi C."/>
            <person name="Zhu S.T."/>
            <person name="Xiao Z.Y."/>
            <person name="Nan H."/>
            <person name="Yue Y."/>
            <person name="Zhu X.G."/>
            <person name="Wu Y."/>
            <person name="Hong X.N."/>
            <person name="Fan G.Y."/>
            <person name="Tong Y."/>
            <person name="Zhang D."/>
            <person name="Mao C.L."/>
            <person name="Liu Y.L."/>
            <person name="Hao S.J."/>
            <person name="Liu W.Q."/>
            <person name="Lv M.Q."/>
            <person name="Zhang H.B."/>
            <person name="Liu Y."/>
            <person name="Hu-Tang G.R."/>
            <person name="Wang J.P."/>
            <person name="Wang J.H."/>
            <person name="Sun Y.H."/>
            <person name="Ni S.B."/>
            <person name="Chen W.B."/>
            <person name="Zhang X.C."/>
            <person name="Jiao Y.N."/>
            <person name="Eichler E.E."/>
            <person name="Li G.H."/>
            <person name="Liu X."/>
            <person name="Gao L.Z."/>
        </authorList>
    </citation>
    <scope>NUCLEOTIDE SEQUENCE [LARGE SCALE GENOMIC DNA]</scope>
    <source>
        <strain evidence="3">cv. GT1</strain>
        <tissue evidence="2">Leaf</tissue>
    </source>
</reference>
<dbReference type="GO" id="GO:0042171">
    <property type="term" value="F:lysophosphatidic acid acyltransferase activity"/>
    <property type="evidence" value="ECO:0007669"/>
    <property type="project" value="TreeGrafter"/>
</dbReference>
<protein>
    <recommendedName>
        <fullName evidence="1">AB hydrolase-1 domain-containing protein</fullName>
    </recommendedName>
</protein>
<evidence type="ECO:0000259" key="1">
    <source>
        <dbReference type="Pfam" id="PF12697"/>
    </source>
</evidence>
<sequence length="276" mass="30815">MAASLLSLFRPNLTSRKMTVKPLAVLKKSRKTRIPYELKRGQNRLFHQLPSGLNMEVIEQKGIETHAGDIADFIQKKLKLPPVLLGHSFGGLIIQYFIANIRNKQLIEMKKLCPYPDLAGAVLVCCVPPSGNSGLVWRYLFSKPIAALKVTRSLAAKAFQTDLSLCKETFFTSTMEDHLVMRYQELMRESSRMPLFDLRKLNASLPVPSVPKSSMEVLVVGASDDFIVDAEGLDETGRFYGVSPICVEGVAHDMMLDCSWEKGAKVILSWLNALSR</sequence>
<dbReference type="GO" id="GO:0052689">
    <property type="term" value="F:carboxylic ester hydrolase activity"/>
    <property type="evidence" value="ECO:0007669"/>
    <property type="project" value="TreeGrafter"/>
</dbReference>